<evidence type="ECO:0000256" key="5">
    <source>
        <dbReference type="ARBA" id="ARBA00022679"/>
    </source>
</evidence>
<dbReference type="EC" id="2.7.13.3" evidence="3"/>
<dbReference type="SMART" id="SM00304">
    <property type="entry name" value="HAMP"/>
    <property type="match status" value="1"/>
</dbReference>
<feature type="compositionally biased region" description="Low complexity" evidence="10">
    <location>
        <begin position="789"/>
        <end position="819"/>
    </location>
</feature>
<feature type="domain" description="HAMP" evidence="12">
    <location>
        <begin position="332"/>
        <end position="403"/>
    </location>
</feature>
<evidence type="ECO:0000256" key="10">
    <source>
        <dbReference type="SAM" id="MobiDB-lite"/>
    </source>
</evidence>
<dbReference type="CDD" id="cd06225">
    <property type="entry name" value="HAMP"/>
    <property type="match status" value="1"/>
</dbReference>
<dbReference type="Pfam" id="PF02518">
    <property type="entry name" value="HATPase_c"/>
    <property type="match status" value="1"/>
</dbReference>
<dbReference type="Proteomes" id="UP000320239">
    <property type="component" value="Unassembled WGS sequence"/>
</dbReference>
<feature type="compositionally biased region" description="Pro residues" evidence="10">
    <location>
        <begin position="1013"/>
        <end position="1022"/>
    </location>
</feature>
<keyword evidence="11" id="KW-0472">Membrane</keyword>
<sequence>MLFGKFRILGKLALLVLVPLVGVLALTVPIIYNRADAASTAQKTSDSVQLASRVSTAILELQEERLLSVGYRLGLVDQPTLVVQAAESSEKVAELLDTEEGGDLPPGLRRAVILATKLNSTRQNVLNKLIQPQDIVTDYTNVITPIVDGLSLASHADLTTAVGQQVFALERSMLSDDLISQASCYLVTAAVLSRSKDAPTRRGATQLLTLFSQSFSQIQSIITSSKPYFTESQYKLYLSTQDAFQSRVGSEFTALLAQDPTKALRSLNIRTLFPSLESVMVLGGFVEKRVAKDVDVAVNENRDSAIQQATIVGGGALLLLILVVTLSIFMARAVARPLRRLTLSADRIARAAEAELERVADDESEAQVRPIRLDPVDVEAQDEIGDLARAFDRVQTTAARLVERQVLGRRNVAQMFGHVGRRTQNLVGRQLSLIDSLERRETDSDRLRELYRLDHMSSRLRRNASALVVLSGGAGANEHMAPLPLSDVVRLALGEIEDYTRVEVEVPEEIVVVPAILADLTLLLAELLENATTFSPPHTTVTVSAEELRGGARLAIIDHGLGLAPERLAEENARLTRRERLDLAPTEVLGLFVVGRLARRHGIEITLTDTPDGGLTAWVDLSPQHLIGRVESLVAAGAPAPPAVPSSPVAPQIPAMPDVMSGALRGNTAEVAIASTAIRTVPGSQQPFDPNVLNRATQTLESVPSWNAFAPAATPPAGDDPYAGQPVYDAEPVYSPGVAYQEPAAPYRQPDPALAYNSGIPVAGRVPAALPELPAAGPAAWGNEPALPAAPAWNTPAAADTNWNTPAAADTNWNTPAAAEGGWNTPAAAEPWGSPAVDTPAASAGVPDRSTPPPGPVAEAPVIAPSSGNKPLRRRVPGSQLPVDPGPKQHAAAPSQDDALAARAAFDAFEAGVTRAHETSTSLPAPDFSGGQWNVPAAEPAQAATPAAEPAQWNTPAPEPAAEPVGWNVPAPRTAPEAAPQWNVPAPETTTPQWNVPAPEPARSSEWDAPAPAAVPAPPPPSGGGAPLTRRVPGATLPRDEPNRPIAPPAPAQLDPEAARALMDQFEYGVALALNETQPQPEGQPR</sequence>
<dbReference type="SUPFAM" id="SSF55874">
    <property type="entry name" value="ATPase domain of HSP90 chaperone/DNA topoisomerase II/histidine kinase"/>
    <property type="match status" value="1"/>
</dbReference>
<comment type="catalytic activity">
    <reaction evidence="1">
        <text>ATP + protein L-histidine = ADP + protein N-phospho-L-histidine.</text>
        <dbReference type="EC" id="2.7.13.3"/>
    </reaction>
</comment>
<keyword evidence="4" id="KW-0597">Phosphoprotein</keyword>
<dbReference type="GO" id="GO:0000160">
    <property type="term" value="P:phosphorelay signal transduction system"/>
    <property type="evidence" value="ECO:0007669"/>
    <property type="project" value="UniProtKB-KW"/>
</dbReference>
<evidence type="ECO:0000256" key="11">
    <source>
        <dbReference type="SAM" id="Phobius"/>
    </source>
</evidence>
<dbReference type="GO" id="GO:0005886">
    <property type="term" value="C:plasma membrane"/>
    <property type="evidence" value="ECO:0007669"/>
    <property type="project" value="TreeGrafter"/>
</dbReference>
<evidence type="ECO:0000313" key="13">
    <source>
        <dbReference type="EMBL" id="TWG26215.1"/>
    </source>
</evidence>
<accession>A0A561WQS5</accession>
<dbReference type="InterPro" id="IPR013587">
    <property type="entry name" value="Nitrate/nitrite_sensing"/>
</dbReference>
<name>A0A561WQS5_ACTTI</name>
<evidence type="ECO:0000259" key="12">
    <source>
        <dbReference type="PROSITE" id="PS50885"/>
    </source>
</evidence>
<evidence type="ECO:0000256" key="7">
    <source>
        <dbReference type="ARBA" id="ARBA00022777"/>
    </source>
</evidence>
<dbReference type="Gene3D" id="3.30.565.10">
    <property type="entry name" value="Histidine kinase-like ATPase, C-terminal domain"/>
    <property type="match status" value="1"/>
</dbReference>
<dbReference type="OrthoDB" id="4349881at2"/>
<comment type="caution">
    <text evidence="13">The sequence shown here is derived from an EMBL/GenBank/DDBJ whole genome shotgun (WGS) entry which is preliminary data.</text>
</comment>
<keyword evidence="7 13" id="KW-0418">Kinase</keyword>
<evidence type="ECO:0000313" key="14">
    <source>
        <dbReference type="Proteomes" id="UP000320239"/>
    </source>
</evidence>
<evidence type="ECO:0000256" key="2">
    <source>
        <dbReference type="ARBA" id="ARBA00004370"/>
    </source>
</evidence>
<dbReference type="Pfam" id="PF00672">
    <property type="entry name" value="HAMP"/>
    <property type="match status" value="1"/>
</dbReference>
<evidence type="ECO:0000256" key="8">
    <source>
        <dbReference type="ARBA" id="ARBA00022989"/>
    </source>
</evidence>
<organism evidence="13 14">
    <name type="scientific">Actinoplanes teichomyceticus</name>
    <dbReference type="NCBI Taxonomy" id="1867"/>
    <lineage>
        <taxon>Bacteria</taxon>
        <taxon>Bacillati</taxon>
        <taxon>Actinomycetota</taxon>
        <taxon>Actinomycetes</taxon>
        <taxon>Micromonosporales</taxon>
        <taxon>Micromonosporaceae</taxon>
        <taxon>Actinoplanes</taxon>
    </lineage>
</organism>
<comment type="subcellular location">
    <subcellularLocation>
        <location evidence="2">Membrane</location>
    </subcellularLocation>
</comment>
<dbReference type="EMBL" id="VIWY01000001">
    <property type="protein sequence ID" value="TWG26215.1"/>
    <property type="molecule type" value="Genomic_DNA"/>
</dbReference>
<keyword evidence="5" id="KW-0808">Transferase</keyword>
<dbReference type="PROSITE" id="PS50885">
    <property type="entry name" value="HAMP"/>
    <property type="match status" value="1"/>
</dbReference>
<keyword evidence="9" id="KW-0902">Two-component regulatory system</keyword>
<dbReference type="RefSeq" id="WP_122981619.1">
    <property type="nucleotide sequence ID" value="NZ_BOMX01000026.1"/>
</dbReference>
<evidence type="ECO:0000256" key="9">
    <source>
        <dbReference type="ARBA" id="ARBA00023012"/>
    </source>
</evidence>
<feature type="region of interest" description="Disordered" evidence="10">
    <location>
        <begin position="786"/>
        <end position="898"/>
    </location>
</feature>
<keyword evidence="8 11" id="KW-1133">Transmembrane helix</keyword>
<dbReference type="Gene3D" id="6.10.340.10">
    <property type="match status" value="1"/>
</dbReference>
<evidence type="ECO:0000256" key="3">
    <source>
        <dbReference type="ARBA" id="ARBA00012438"/>
    </source>
</evidence>
<evidence type="ECO:0000256" key="4">
    <source>
        <dbReference type="ARBA" id="ARBA00022553"/>
    </source>
</evidence>
<proteinExistence type="predicted"/>
<dbReference type="InterPro" id="IPR050428">
    <property type="entry name" value="TCS_sensor_his_kinase"/>
</dbReference>
<feature type="compositionally biased region" description="Low complexity" evidence="10">
    <location>
        <begin position="936"/>
        <end position="952"/>
    </location>
</feature>
<dbReference type="GO" id="GO:0004673">
    <property type="term" value="F:protein histidine kinase activity"/>
    <property type="evidence" value="ECO:0007669"/>
    <property type="project" value="UniProtKB-EC"/>
</dbReference>
<dbReference type="PANTHER" id="PTHR45436:SF5">
    <property type="entry name" value="SENSOR HISTIDINE KINASE TRCS"/>
    <property type="match status" value="1"/>
</dbReference>
<reference evidence="13 14" key="1">
    <citation type="submission" date="2019-06" db="EMBL/GenBank/DDBJ databases">
        <title>Sequencing the genomes of 1000 actinobacteria strains.</title>
        <authorList>
            <person name="Klenk H.-P."/>
        </authorList>
    </citation>
    <scope>NUCLEOTIDE SEQUENCE [LARGE SCALE GENOMIC DNA]</scope>
    <source>
        <strain evidence="13 14">DSM 43866</strain>
    </source>
</reference>
<protein>
    <recommendedName>
        <fullName evidence="3">histidine kinase</fullName>
        <ecNumber evidence="3">2.7.13.3</ecNumber>
    </recommendedName>
</protein>
<dbReference type="Pfam" id="PF08376">
    <property type="entry name" value="NIT"/>
    <property type="match status" value="1"/>
</dbReference>
<dbReference type="PANTHER" id="PTHR45436">
    <property type="entry name" value="SENSOR HISTIDINE KINASE YKOH"/>
    <property type="match status" value="1"/>
</dbReference>
<evidence type="ECO:0000256" key="6">
    <source>
        <dbReference type="ARBA" id="ARBA00022692"/>
    </source>
</evidence>
<feature type="transmembrane region" description="Helical" evidence="11">
    <location>
        <begin position="311"/>
        <end position="331"/>
    </location>
</feature>
<feature type="region of interest" description="Disordered" evidence="10">
    <location>
        <begin position="917"/>
        <end position="1057"/>
    </location>
</feature>
<dbReference type="SMART" id="SM00387">
    <property type="entry name" value="HATPase_c"/>
    <property type="match status" value="1"/>
</dbReference>
<keyword evidence="6 11" id="KW-0812">Transmembrane</keyword>
<dbReference type="InterPro" id="IPR003594">
    <property type="entry name" value="HATPase_dom"/>
</dbReference>
<keyword evidence="14" id="KW-1185">Reference proteome</keyword>
<evidence type="ECO:0000256" key="1">
    <source>
        <dbReference type="ARBA" id="ARBA00000085"/>
    </source>
</evidence>
<gene>
    <name evidence="13" type="ORF">FHX34_1011196</name>
</gene>
<dbReference type="InterPro" id="IPR036890">
    <property type="entry name" value="HATPase_C_sf"/>
</dbReference>
<feature type="transmembrane region" description="Helical" evidence="11">
    <location>
        <begin position="12"/>
        <end position="32"/>
    </location>
</feature>
<dbReference type="AlphaFoldDB" id="A0A561WQS5"/>
<dbReference type="InterPro" id="IPR003660">
    <property type="entry name" value="HAMP_dom"/>
</dbReference>